<name>A0A2B7WQT1_POLH7</name>
<dbReference type="AlphaFoldDB" id="A0A2B7WQT1"/>
<evidence type="ECO:0000256" key="1">
    <source>
        <dbReference type="SAM" id="MobiDB-lite"/>
    </source>
</evidence>
<evidence type="ECO:0000313" key="2">
    <source>
        <dbReference type="EMBL" id="PGG98857.1"/>
    </source>
</evidence>
<proteinExistence type="predicted"/>
<keyword evidence="3" id="KW-1185">Reference proteome</keyword>
<dbReference type="STRING" id="1447883.A0A2B7WQT1"/>
<sequence>MSSISSSTLNSPWSKVRKTLLNLLPWTTDPDTMSSTESFSGEGSFFSPSPTDIGLVRTALKSTKPALPTELADMILDFADYNVKDVAENTFLQSRYSVQDPLSAGVVVPGPLIREMKLDGPELRDLKIKSVRFELASRDQGWGGEHNTQGTYNCAWSWFEVTILRPQENPTTATDASEIDFDSRHRDPEDFSDSYQRCGWDFVRDERGKARGWSVQSNRVATREIELHEILWEADGGKKDLEEPGEDNGSGTGEGFIGALRPGDLIILWARALFPGWANYVERARVEVEYTG</sequence>
<dbReference type="Proteomes" id="UP000224634">
    <property type="component" value="Unassembled WGS sequence"/>
</dbReference>
<dbReference type="EMBL" id="PDNA01000283">
    <property type="protein sequence ID" value="PGG98857.1"/>
    <property type="molecule type" value="Genomic_DNA"/>
</dbReference>
<organism evidence="2 3">
    <name type="scientific">Polytolypa hystricis (strain UAMH7299)</name>
    <dbReference type="NCBI Taxonomy" id="1447883"/>
    <lineage>
        <taxon>Eukaryota</taxon>
        <taxon>Fungi</taxon>
        <taxon>Dikarya</taxon>
        <taxon>Ascomycota</taxon>
        <taxon>Pezizomycotina</taxon>
        <taxon>Eurotiomycetes</taxon>
        <taxon>Eurotiomycetidae</taxon>
        <taxon>Onygenales</taxon>
        <taxon>Onygenales incertae sedis</taxon>
        <taxon>Polytolypa</taxon>
    </lineage>
</organism>
<gene>
    <name evidence="2" type="ORF">AJ80_09453</name>
</gene>
<comment type="caution">
    <text evidence="2">The sequence shown here is derived from an EMBL/GenBank/DDBJ whole genome shotgun (WGS) entry which is preliminary data.</text>
</comment>
<protein>
    <submittedName>
        <fullName evidence="2">Uncharacterized protein</fullName>
    </submittedName>
</protein>
<feature type="region of interest" description="Disordered" evidence="1">
    <location>
        <begin position="236"/>
        <end position="255"/>
    </location>
</feature>
<evidence type="ECO:0000313" key="3">
    <source>
        <dbReference type="Proteomes" id="UP000224634"/>
    </source>
</evidence>
<dbReference type="OrthoDB" id="66095at2759"/>
<reference evidence="2 3" key="1">
    <citation type="submission" date="2017-10" db="EMBL/GenBank/DDBJ databases">
        <title>Comparative genomics in systemic dimorphic fungi from Ajellomycetaceae.</title>
        <authorList>
            <person name="Munoz J.F."/>
            <person name="Mcewen J.G."/>
            <person name="Clay O.K."/>
            <person name="Cuomo C.A."/>
        </authorList>
    </citation>
    <scope>NUCLEOTIDE SEQUENCE [LARGE SCALE GENOMIC DNA]</scope>
    <source>
        <strain evidence="2 3">UAMH7299</strain>
    </source>
</reference>
<accession>A0A2B7WQT1</accession>